<name>A0A934WYE7_9BACT</name>
<dbReference type="AlphaFoldDB" id="A0A934WYE7"/>
<gene>
    <name evidence="1" type="ORF">JKA74_08605</name>
</gene>
<reference evidence="1" key="1">
    <citation type="submission" date="2021-01" db="EMBL/GenBank/DDBJ databases">
        <title>Marivirga aurantiaca sp. nov., isolated from intertidal surface sediments.</title>
        <authorList>
            <person name="Zhang M."/>
        </authorList>
    </citation>
    <scope>NUCLEOTIDE SEQUENCE</scope>
    <source>
        <strain evidence="1">S37H4</strain>
    </source>
</reference>
<dbReference type="RefSeq" id="WP_201430776.1">
    <property type="nucleotide sequence ID" value="NZ_JAEQBW010000003.1"/>
</dbReference>
<sequence length="199" mass="22492">MKYLVLLILLSHACFGQVNLEPNSIGLAYIAGYEETGDGYNALIDISIPQDYLINDNRTLHGKTFQQNVNIKIFDVSRSYLLLDTTANFEFKMEFWCENDGGTQYRPSAHLKVDNRQILGDYIVNYELQDLLGFAVIDLSEQIKPATKGQIEPKIALSINSKDEPSAYVWTDYDDAENCDGKPENNLIVFLKPLKVISS</sequence>
<dbReference type="EMBL" id="JAEQBW010000003">
    <property type="protein sequence ID" value="MBK6265096.1"/>
    <property type="molecule type" value="Genomic_DNA"/>
</dbReference>
<evidence type="ECO:0000313" key="1">
    <source>
        <dbReference type="EMBL" id="MBK6265096.1"/>
    </source>
</evidence>
<proteinExistence type="predicted"/>
<dbReference type="Proteomes" id="UP000611723">
    <property type="component" value="Unassembled WGS sequence"/>
</dbReference>
<protein>
    <submittedName>
        <fullName evidence="1">Uncharacterized protein</fullName>
    </submittedName>
</protein>
<comment type="caution">
    <text evidence="1">The sequence shown here is derived from an EMBL/GenBank/DDBJ whole genome shotgun (WGS) entry which is preliminary data.</text>
</comment>
<keyword evidence="2" id="KW-1185">Reference proteome</keyword>
<accession>A0A934WYE7</accession>
<evidence type="ECO:0000313" key="2">
    <source>
        <dbReference type="Proteomes" id="UP000611723"/>
    </source>
</evidence>
<organism evidence="1 2">
    <name type="scientific">Marivirga aurantiaca</name>
    <dbReference type="NCBI Taxonomy" id="2802615"/>
    <lineage>
        <taxon>Bacteria</taxon>
        <taxon>Pseudomonadati</taxon>
        <taxon>Bacteroidota</taxon>
        <taxon>Cytophagia</taxon>
        <taxon>Cytophagales</taxon>
        <taxon>Marivirgaceae</taxon>
        <taxon>Marivirga</taxon>
    </lineage>
</organism>